<proteinExistence type="inferred from homology"/>
<dbReference type="Pfam" id="PF02525">
    <property type="entry name" value="Flavodoxin_2"/>
    <property type="match status" value="1"/>
</dbReference>
<dbReference type="Gene3D" id="3.40.50.360">
    <property type="match status" value="1"/>
</dbReference>
<keyword evidence="2" id="KW-0560">Oxidoreductase</keyword>
<dbReference type="RefSeq" id="WP_306886829.1">
    <property type="nucleotide sequence ID" value="NZ_JAUSUL010000004.1"/>
</dbReference>
<dbReference type="GO" id="GO:0005829">
    <property type="term" value="C:cytosol"/>
    <property type="evidence" value="ECO:0007669"/>
    <property type="project" value="TreeGrafter"/>
</dbReference>
<evidence type="ECO:0000256" key="1">
    <source>
        <dbReference type="ARBA" id="ARBA00006252"/>
    </source>
</evidence>
<dbReference type="EMBL" id="JAUSUL010000004">
    <property type="protein sequence ID" value="MDQ0316935.1"/>
    <property type="molecule type" value="Genomic_DNA"/>
</dbReference>
<sequence>MVSAQPKSIALIQGHPDPDPGHLCRGLADAYEGAARDAGHAVTVIDVAQLDFPMLRSPAEFDEAPVPPGLVAAQKAILAADHLVVVFPLWLGTLPALTKGFFEQALHRKDWFDTGNGSGWPKGRLKGKSARIVATMGMPAPVFRIWFGGHGTKSFERSILAVVGVRPIRETLFGMVEAASPERRAKWLETMRTLGEKGG</sequence>
<evidence type="ECO:0000313" key="4">
    <source>
        <dbReference type="EMBL" id="MDQ0316935.1"/>
    </source>
</evidence>
<dbReference type="AlphaFoldDB" id="A0AAE4AU44"/>
<comment type="similarity">
    <text evidence="1">Belongs to the NAD(P)H dehydrogenase (quinone) family.</text>
</comment>
<accession>A0AAE4AU44</accession>
<evidence type="ECO:0000259" key="3">
    <source>
        <dbReference type="Pfam" id="PF02525"/>
    </source>
</evidence>
<dbReference type="GO" id="GO:0003955">
    <property type="term" value="F:NAD(P)H dehydrogenase (quinone) activity"/>
    <property type="evidence" value="ECO:0007669"/>
    <property type="project" value="TreeGrafter"/>
</dbReference>
<dbReference type="Proteomes" id="UP001229244">
    <property type="component" value="Unassembled WGS sequence"/>
</dbReference>
<organism evidence="4 5">
    <name type="scientific">Amorphus orientalis</name>
    <dbReference type="NCBI Taxonomy" id="649198"/>
    <lineage>
        <taxon>Bacteria</taxon>
        <taxon>Pseudomonadati</taxon>
        <taxon>Pseudomonadota</taxon>
        <taxon>Alphaproteobacteria</taxon>
        <taxon>Hyphomicrobiales</taxon>
        <taxon>Amorphaceae</taxon>
        <taxon>Amorphus</taxon>
    </lineage>
</organism>
<comment type="caution">
    <text evidence="4">The sequence shown here is derived from an EMBL/GenBank/DDBJ whole genome shotgun (WGS) entry which is preliminary data.</text>
</comment>
<evidence type="ECO:0000313" key="5">
    <source>
        <dbReference type="Proteomes" id="UP001229244"/>
    </source>
</evidence>
<dbReference type="SUPFAM" id="SSF52218">
    <property type="entry name" value="Flavoproteins"/>
    <property type="match status" value="1"/>
</dbReference>
<keyword evidence="5" id="KW-1185">Reference proteome</keyword>
<dbReference type="PANTHER" id="PTHR10204">
    <property type="entry name" value="NAD P H OXIDOREDUCTASE-RELATED"/>
    <property type="match status" value="1"/>
</dbReference>
<feature type="domain" description="Flavodoxin-like fold" evidence="3">
    <location>
        <begin position="8"/>
        <end position="191"/>
    </location>
</feature>
<protein>
    <submittedName>
        <fullName evidence="4">NADPH-quinone reductase</fullName>
    </submittedName>
</protein>
<name>A0AAE4AU44_9HYPH</name>
<evidence type="ECO:0000256" key="2">
    <source>
        <dbReference type="ARBA" id="ARBA00023002"/>
    </source>
</evidence>
<dbReference type="InterPro" id="IPR051545">
    <property type="entry name" value="NAD(P)H_dehydrogenase_qn"/>
</dbReference>
<reference evidence="4" key="1">
    <citation type="submission" date="2023-07" db="EMBL/GenBank/DDBJ databases">
        <title>Genomic Encyclopedia of Type Strains, Phase IV (KMG-IV): sequencing the most valuable type-strain genomes for metagenomic binning, comparative biology and taxonomic classification.</title>
        <authorList>
            <person name="Goeker M."/>
        </authorList>
    </citation>
    <scope>NUCLEOTIDE SEQUENCE</scope>
    <source>
        <strain evidence="4">DSM 21202</strain>
    </source>
</reference>
<dbReference type="InterPro" id="IPR029039">
    <property type="entry name" value="Flavoprotein-like_sf"/>
</dbReference>
<dbReference type="InterPro" id="IPR003680">
    <property type="entry name" value="Flavodoxin_fold"/>
</dbReference>
<dbReference type="PANTHER" id="PTHR10204:SF34">
    <property type="entry name" value="NAD(P)H DEHYDROGENASE [QUINONE] 1 ISOFORM 1"/>
    <property type="match status" value="1"/>
</dbReference>
<gene>
    <name evidence="4" type="ORF">J2S73_003412</name>
</gene>